<dbReference type="Pfam" id="PF08545">
    <property type="entry name" value="ACP_syn_III"/>
    <property type="match status" value="1"/>
</dbReference>
<keyword evidence="2" id="KW-0012">Acyltransferase</keyword>
<evidence type="ECO:0000259" key="3">
    <source>
        <dbReference type="Pfam" id="PF08541"/>
    </source>
</evidence>
<feature type="domain" description="Beta-ketoacyl-[acyl-carrier-protein] synthase III N-terminal" evidence="4">
    <location>
        <begin position="116"/>
        <end position="192"/>
    </location>
</feature>
<evidence type="ECO:0000256" key="2">
    <source>
        <dbReference type="ARBA" id="ARBA00023315"/>
    </source>
</evidence>
<reference evidence="6" key="1">
    <citation type="journal article" date="2019" name="Int. J. Syst. Evol. Microbiol.">
        <title>The Global Catalogue of Microorganisms (GCM) 10K type strain sequencing project: providing services to taxonomists for standard genome sequencing and annotation.</title>
        <authorList>
            <consortium name="The Broad Institute Genomics Platform"/>
            <consortium name="The Broad Institute Genome Sequencing Center for Infectious Disease"/>
            <person name="Wu L."/>
            <person name="Ma J."/>
        </authorList>
    </citation>
    <scope>NUCLEOTIDE SEQUENCE [LARGE SCALE GENOMIC DNA]</scope>
    <source>
        <strain evidence="6">JCM 15313</strain>
    </source>
</reference>
<gene>
    <name evidence="5" type="ORF">GCM10009799_46690</name>
</gene>
<dbReference type="NCBIfam" id="NF006829">
    <property type="entry name" value="PRK09352.1"/>
    <property type="match status" value="1"/>
</dbReference>
<dbReference type="PANTHER" id="PTHR34069:SF2">
    <property type="entry name" value="BETA-KETOACYL-[ACYL-CARRIER-PROTEIN] SYNTHASE III"/>
    <property type="match status" value="1"/>
</dbReference>
<keyword evidence="1" id="KW-0808">Transferase</keyword>
<dbReference type="EMBL" id="BAAAPC010000025">
    <property type="protein sequence ID" value="GAA2013000.1"/>
    <property type="molecule type" value="Genomic_DNA"/>
</dbReference>
<evidence type="ECO:0000313" key="5">
    <source>
        <dbReference type="EMBL" id="GAA2013000.1"/>
    </source>
</evidence>
<dbReference type="PANTHER" id="PTHR34069">
    <property type="entry name" value="3-OXOACYL-[ACYL-CARRIER-PROTEIN] SYNTHASE 3"/>
    <property type="match status" value="1"/>
</dbReference>
<dbReference type="RefSeq" id="WP_344165248.1">
    <property type="nucleotide sequence ID" value="NZ_BAAAPC010000025.1"/>
</dbReference>
<name>A0ABP5F020_9ACTN</name>
<dbReference type="Pfam" id="PF08541">
    <property type="entry name" value="ACP_syn_III_C"/>
    <property type="match status" value="1"/>
</dbReference>
<dbReference type="SUPFAM" id="SSF53901">
    <property type="entry name" value="Thiolase-like"/>
    <property type="match status" value="1"/>
</dbReference>
<accession>A0ABP5F020</accession>
<feature type="domain" description="Beta-ketoacyl-[acyl-carrier-protein] synthase III C-terminal" evidence="3">
    <location>
        <begin position="245"/>
        <end position="333"/>
    </location>
</feature>
<evidence type="ECO:0000313" key="6">
    <source>
        <dbReference type="Proteomes" id="UP001501585"/>
    </source>
</evidence>
<dbReference type="InterPro" id="IPR013751">
    <property type="entry name" value="ACP_syn_III_N"/>
</dbReference>
<sequence length="342" mass="36220">MPAWALAPVSPVSVGIALPDNVVSNARLCEDLDSTPAWIEEKTGIKERRFLDTDENITGLATQAAANALANADIAASDIDVLVVACTSPDWLMPSLGVMIATELSITTPRIIDITQHACSSSVYAIYTAACMLQEEGLENALVVGAECISRNTDPNDRRTRVFFGDAAAATVLRKGGATGASEGLLGYDLGSSLSHAVAMASPSQLCHERATMGREVSPRYLRMDGRVVWQEATTQVPKSINDALAASQVDVHQVNAFALHQASAVLVRHITASMGIDKEKVAVTAEWLGNTAAASPLTALWQLARDGRTRRGDHLVISAIGAGFLWGSLCFKLPNDIVAEG</sequence>
<organism evidence="5 6">
    <name type="scientific">Nocardiopsis rhodophaea</name>
    <dbReference type="NCBI Taxonomy" id="280238"/>
    <lineage>
        <taxon>Bacteria</taxon>
        <taxon>Bacillati</taxon>
        <taxon>Actinomycetota</taxon>
        <taxon>Actinomycetes</taxon>
        <taxon>Streptosporangiales</taxon>
        <taxon>Nocardiopsidaceae</taxon>
        <taxon>Nocardiopsis</taxon>
    </lineage>
</organism>
<evidence type="ECO:0000256" key="1">
    <source>
        <dbReference type="ARBA" id="ARBA00022679"/>
    </source>
</evidence>
<evidence type="ECO:0000259" key="4">
    <source>
        <dbReference type="Pfam" id="PF08545"/>
    </source>
</evidence>
<dbReference type="CDD" id="cd00830">
    <property type="entry name" value="KAS_III"/>
    <property type="match status" value="1"/>
</dbReference>
<dbReference type="InterPro" id="IPR013747">
    <property type="entry name" value="ACP_syn_III_C"/>
</dbReference>
<protein>
    <submittedName>
        <fullName evidence="5">Ketoacyl-ACP synthase III</fullName>
    </submittedName>
</protein>
<dbReference type="Proteomes" id="UP001501585">
    <property type="component" value="Unassembled WGS sequence"/>
</dbReference>
<proteinExistence type="predicted"/>
<comment type="caution">
    <text evidence="5">The sequence shown here is derived from an EMBL/GenBank/DDBJ whole genome shotgun (WGS) entry which is preliminary data.</text>
</comment>
<dbReference type="Gene3D" id="3.40.47.10">
    <property type="match status" value="1"/>
</dbReference>
<dbReference type="InterPro" id="IPR016039">
    <property type="entry name" value="Thiolase-like"/>
</dbReference>
<keyword evidence="6" id="KW-1185">Reference proteome</keyword>